<dbReference type="STRING" id="797277.SAMN05216198_2632"/>
<proteinExistence type="predicted"/>
<dbReference type="Proteomes" id="UP000243426">
    <property type="component" value="Chromosome I"/>
</dbReference>
<dbReference type="GO" id="GO:0016757">
    <property type="term" value="F:glycosyltransferase activity"/>
    <property type="evidence" value="ECO:0007669"/>
    <property type="project" value="TreeGrafter"/>
</dbReference>
<organism evidence="2 3">
    <name type="scientific">Halopseudomonas litoralis</name>
    <dbReference type="NCBI Taxonomy" id="797277"/>
    <lineage>
        <taxon>Bacteria</taxon>
        <taxon>Pseudomonadati</taxon>
        <taxon>Pseudomonadota</taxon>
        <taxon>Gammaproteobacteria</taxon>
        <taxon>Pseudomonadales</taxon>
        <taxon>Pseudomonadaceae</taxon>
        <taxon>Halopseudomonas</taxon>
    </lineage>
</organism>
<evidence type="ECO:0000313" key="3">
    <source>
        <dbReference type="Proteomes" id="UP000243426"/>
    </source>
</evidence>
<evidence type="ECO:0000313" key="2">
    <source>
        <dbReference type="EMBL" id="SDS73139.1"/>
    </source>
</evidence>
<keyword evidence="3" id="KW-1185">Reference proteome</keyword>
<dbReference type="SUPFAM" id="SSF53756">
    <property type="entry name" value="UDP-Glycosyltransferase/glycogen phosphorylase"/>
    <property type="match status" value="1"/>
</dbReference>
<reference evidence="3" key="1">
    <citation type="submission" date="2016-10" db="EMBL/GenBank/DDBJ databases">
        <authorList>
            <person name="Varghese N."/>
            <person name="Submissions S."/>
        </authorList>
    </citation>
    <scope>NUCLEOTIDE SEQUENCE [LARGE SCALE GENOMIC DNA]</scope>
    <source>
        <strain evidence="3">2SM5</strain>
    </source>
</reference>
<accession>A0A1H1UMS9</accession>
<dbReference type="InterPro" id="IPR050194">
    <property type="entry name" value="Glycosyltransferase_grp1"/>
</dbReference>
<dbReference type="PANTHER" id="PTHR45947">
    <property type="entry name" value="SULFOQUINOVOSYL TRANSFERASE SQD2"/>
    <property type="match status" value="1"/>
</dbReference>
<feature type="domain" description="Glycosyltransferase subfamily 4-like N-terminal" evidence="1">
    <location>
        <begin position="31"/>
        <end position="200"/>
    </location>
</feature>
<gene>
    <name evidence="2" type="ORF">SAMN05216198_2632</name>
</gene>
<dbReference type="InterPro" id="IPR028098">
    <property type="entry name" value="Glyco_trans_4-like_N"/>
</dbReference>
<dbReference type="PANTHER" id="PTHR45947:SF3">
    <property type="entry name" value="SULFOQUINOVOSYL TRANSFERASE SQD2"/>
    <property type="match status" value="1"/>
</dbReference>
<evidence type="ECO:0000259" key="1">
    <source>
        <dbReference type="Pfam" id="PF13439"/>
    </source>
</evidence>
<keyword evidence="2" id="KW-0808">Transferase</keyword>
<dbReference type="AlphaFoldDB" id="A0A1H1UMS9"/>
<dbReference type="EMBL" id="LT629748">
    <property type="protein sequence ID" value="SDS73139.1"/>
    <property type="molecule type" value="Genomic_DNA"/>
</dbReference>
<dbReference type="Pfam" id="PF13692">
    <property type="entry name" value="Glyco_trans_1_4"/>
    <property type="match status" value="1"/>
</dbReference>
<dbReference type="Pfam" id="PF13439">
    <property type="entry name" value="Glyco_transf_4"/>
    <property type="match status" value="1"/>
</dbReference>
<dbReference type="CDD" id="cd03814">
    <property type="entry name" value="GT4-like"/>
    <property type="match status" value="1"/>
</dbReference>
<dbReference type="Gene3D" id="3.40.50.2000">
    <property type="entry name" value="Glycogen Phosphorylase B"/>
    <property type="match status" value="2"/>
</dbReference>
<sequence length="410" mass="45828">MGAMLVPMNTISSRPHNRHYALVTETWKPQINGVANTLGRLCDGLLQNNNRIQLVRPAQPGESTGLIDNGLTQEVLVRGLPIPGYSQLQFGLPASRRLKAHWQQNRPDAVYLATEGPLGWSALRVARQLRIPVVSGFHTNFQQYSELYGMGVLYRPVFAWLRWFHNQTLLTLTASTSQQRELSRMGINNLMLLGRGVDCELFHPARRDQALRASWGVGKQDLVLLHVGRLAAEKNLQLLQRSWEQLRGLSNDQVRLHMVVVGDGPLRESLERDMPGALFTGALTGTELARTYASADVFVFPSLTETFGNVVTEAMASGLAVNAFDMAAAHQHIRDRYSGGLAPVAHEQIFLDNLRWLVSNKEGLRSIRMHARHRACQLGWPTVLQRFEESLQRACMASRPLIRAIPGKQG</sequence>
<name>A0A1H1UMS9_9GAMM</name>
<protein>
    <submittedName>
        <fullName evidence="2">Glycosyltransferase involved in cell wall bisynthesis</fullName>
    </submittedName>
</protein>